<dbReference type="InterPro" id="IPR012347">
    <property type="entry name" value="Ferritin-like"/>
</dbReference>
<dbReference type="STRING" id="1045774.SAMN05421872_101296"/>
<evidence type="ECO:0000313" key="1">
    <source>
        <dbReference type="EMBL" id="SDC10666.1"/>
    </source>
</evidence>
<organism evidence="1 2">
    <name type="scientific">Nocardioides lianchengensis</name>
    <dbReference type="NCBI Taxonomy" id="1045774"/>
    <lineage>
        <taxon>Bacteria</taxon>
        <taxon>Bacillati</taxon>
        <taxon>Actinomycetota</taxon>
        <taxon>Actinomycetes</taxon>
        <taxon>Propionibacteriales</taxon>
        <taxon>Nocardioidaceae</taxon>
        <taxon>Nocardioides</taxon>
    </lineage>
</organism>
<proteinExistence type="predicted"/>
<dbReference type="RefSeq" id="WP_139175370.1">
    <property type="nucleotide sequence ID" value="NZ_FMZM01000001.1"/>
</dbReference>
<sequence>MTSESAHNDADLSYVRDALRALRDAGLASDAVVAGARDPRLRASARRTRVAQRDDVRALTSLMREWGRTVVVTRPVAAASAGTSAADVPVSDRGLVALLVAQAEASIRSARIEMVAGFGTVSRAHAEGTIRAGSRELAVLRRLEPEG</sequence>
<dbReference type="Proteomes" id="UP000199034">
    <property type="component" value="Unassembled WGS sequence"/>
</dbReference>
<reference evidence="1 2" key="1">
    <citation type="submission" date="2016-10" db="EMBL/GenBank/DDBJ databases">
        <authorList>
            <person name="de Groot N.N."/>
        </authorList>
    </citation>
    <scope>NUCLEOTIDE SEQUENCE [LARGE SCALE GENOMIC DNA]</scope>
    <source>
        <strain evidence="1 2">CGMCC 4.6858</strain>
    </source>
</reference>
<name>A0A1G6IY12_9ACTN</name>
<dbReference type="AlphaFoldDB" id="A0A1G6IY12"/>
<dbReference type="EMBL" id="FMZM01000001">
    <property type="protein sequence ID" value="SDC10666.1"/>
    <property type="molecule type" value="Genomic_DNA"/>
</dbReference>
<evidence type="ECO:0000313" key="2">
    <source>
        <dbReference type="Proteomes" id="UP000199034"/>
    </source>
</evidence>
<gene>
    <name evidence="1" type="ORF">SAMN05421872_101296</name>
</gene>
<protein>
    <submittedName>
        <fullName evidence="1">Uncharacterized protein</fullName>
    </submittedName>
</protein>
<dbReference type="Gene3D" id="1.20.1260.10">
    <property type="match status" value="1"/>
</dbReference>
<accession>A0A1G6IY12</accession>
<keyword evidence="2" id="KW-1185">Reference proteome</keyword>